<proteinExistence type="inferred from homology"/>
<dbReference type="InterPro" id="IPR018170">
    <property type="entry name" value="Aldo/ket_reductase_CS"/>
</dbReference>
<reference evidence="9 10" key="1">
    <citation type="submission" date="2019-08" db="EMBL/GenBank/DDBJ databases">
        <title>Draft genome of C. urealyticum strain VH4248.</title>
        <authorList>
            <person name="Navas J."/>
        </authorList>
    </citation>
    <scope>NUCLEOTIDE SEQUENCE [LARGE SCALE GENOMIC DNA]</scope>
    <source>
        <strain evidence="9 10">VH4248</strain>
    </source>
</reference>
<dbReference type="PROSITE" id="PS00063">
    <property type="entry name" value="ALDOKETO_REDUCTASE_3"/>
    <property type="match status" value="1"/>
</dbReference>
<evidence type="ECO:0000313" key="9">
    <source>
        <dbReference type="EMBL" id="TYR20820.1"/>
    </source>
</evidence>
<feature type="binding site" evidence="5">
    <location>
        <position position="121"/>
    </location>
    <ligand>
        <name>substrate</name>
    </ligand>
</feature>
<feature type="region of interest" description="Disordered" evidence="7">
    <location>
        <begin position="274"/>
        <end position="296"/>
    </location>
</feature>
<evidence type="ECO:0000256" key="4">
    <source>
        <dbReference type="PIRSR" id="PIRSR000097-1"/>
    </source>
</evidence>
<keyword evidence="2" id="KW-0521">NADP</keyword>
<dbReference type="AlphaFoldDB" id="A0A5D4G2P0"/>
<sequence>MPTITQNLDNNSDIPLLTMNDGRQIPQLGFGTFQLSGETCYNAVRAAITAGYRHIDTAAVYGNEEEVGRAIQDAIDAGEVTRDQLFVTTKLWNDSHDRVAGALDASLERLGLDYVDLYLIHWPVEKIGMFATAYRDMVTLREQGKTASVGVCNSYPEVLDKMIEASGDTPAVNQIEVHPGFNQDELRAENAKRGILTESWSPLKQGQNLDNPAFQAIADAHGVTVAQVIIRWHIQRGDVVIPRSSKPERIRSNADVFGFQLTEDQMQRITAIEEGEAGRRGPNPHTFYEGTSLQKQ</sequence>
<feature type="active site" description="Proton donor" evidence="4">
    <location>
        <position position="61"/>
    </location>
</feature>
<gene>
    <name evidence="9" type="ORF">FYJ87_07875</name>
</gene>
<evidence type="ECO:0000256" key="3">
    <source>
        <dbReference type="ARBA" id="ARBA00023002"/>
    </source>
</evidence>
<evidence type="ECO:0000259" key="8">
    <source>
        <dbReference type="Pfam" id="PF00248"/>
    </source>
</evidence>
<keyword evidence="3" id="KW-0560">Oxidoreductase</keyword>
<dbReference type="PANTHER" id="PTHR43827">
    <property type="entry name" value="2,5-DIKETO-D-GLUCONIC ACID REDUCTASE"/>
    <property type="match status" value="1"/>
</dbReference>
<evidence type="ECO:0000256" key="1">
    <source>
        <dbReference type="ARBA" id="ARBA00007905"/>
    </source>
</evidence>
<name>A0A5D4G2P0_9CORY</name>
<dbReference type="Pfam" id="PF00248">
    <property type="entry name" value="Aldo_ket_red"/>
    <property type="match status" value="1"/>
</dbReference>
<evidence type="ECO:0000256" key="2">
    <source>
        <dbReference type="ARBA" id="ARBA00022857"/>
    </source>
</evidence>
<feature type="site" description="Lowers pKa of active site Tyr" evidence="6">
    <location>
        <position position="90"/>
    </location>
</feature>
<dbReference type="FunFam" id="3.20.20.100:FF:000002">
    <property type="entry name" value="2,5-diketo-D-gluconic acid reductase A"/>
    <property type="match status" value="1"/>
</dbReference>
<dbReference type="Gene3D" id="3.20.20.100">
    <property type="entry name" value="NADP-dependent oxidoreductase domain"/>
    <property type="match status" value="1"/>
</dbReference>
<evidence type="ECO:0000313" key="10">
    <source>
        <dbReference type="Proteomes" id="UP000324726"/>
    </source>
</evidence>
<dbReference type="EMBL" id="VSZI01000001">
    <property type="protein sequence ID" value="TYR20820.1"/>
    <property type="molecule type" value="Genomic_DNA"/>
</dbReference>
<dbReference type="GO" id="GO:0016616">
    <property type="term" value="F:oxidoreductase activity, acting on the CH-OH group of donors, NAD or NADP as acceptor"/>
    <property type="evidence" value="ECO:0007669"/>
    <property type="project" value="UniProtKB-ARBA"/>
</dbReference>
<evidence type="ECO:0000256" key="7">
    <source>
        <dbReference type="SAM" id="MobiDB-lite"/>
    </source>
</evidence>
<dbReference type="PANTHER" id="PTHR43827:SF3">
    <property type="entry name" value="NADP-DEPENDENT OXIDOREDUCTASE DOMAIN-CONTAINING PROTEIN"/>
    <property type="match status" value="1"/>
</dbReference>
<dbReference type="InterPro" id="IPR023210">
    <property type="entry name" value="NADP_OxRdtase_dom"/>
</dbReference>
<dbReference type="SUPFAM" id="SSF51430">
    <property type="entry name" value="NAD(P)-linked oxidoreductase"/>
    <property type="match status" value="1"/>
</dbReference>
<comment type="caution">
    <text evidence="9">The sequence shown here is derived from an EMBL/GenBank/DDBJ whole genome shotgun (WGS) entry which is preliminary data.</text>
</comment>
<protein>
    <submittedName>
        <fullName evidence="9">Aldo/keto reductase</fullName>
    </submittedName>
</protein>
<dbReference type="PROSITE" id="PS00798">
    <property type="entry name" value="ALDOKETO_REDUCTASE_1"/>
    <property type="match status" value="1"/>
</dbReference>
<dbReference type="RefSeq" id="WP_148812762.1">
    <property type="nucleotide sequence ID" value="NZ_CP136640.1"/>
</dbReference>
<dbReference type="PRINTS" id="PR00069">
    <property type="entry name" value="ALDKETRDTASE"/>
</dbReference>
<accession>A0A5D4G2P0</accession>
<evidence type="ECO:0000256" key="6">
    <source>
        <dbReference type="PIRSR" id="PIRSR000097-3"/>
    </source>
</evidence>
<dbReference type="InterPro" id="IPR020471">
    <property type="entry name" value="AKR"/>
</dbReference>
<evidence type="ECO:0000256" key="5">
    <source>
        <dbReference type="PIRSR" id="PIRSR000097-2"/>
    </source>
</evidence>
<dbReference type="Proteomes" id="UP000324726">
    <property type="component" value="Unassembled WGS sequence"/>
</dbReference>
<feature type="domain" description="NADP-dependent oxidoreductase" evidence="8">
    <location>
        <begin position="28"/>
        <end position="273"/>
    </location>
</feature>
<comment type="similarity">
    <text evidence="1">Belongs to the aldo/keto reductase family.</text>
</comment>
<dbReference type="PIRSF" id="PIRSF000097">
    <property type="entry name" value="AKR"/>
    <property type="match status" value="1"/>
</dbReference>
<dbReference type="InterPro" id="IPR036812">
    <property type="entry name" value="NAD(P)_OxRdtase_dom_sf"/>
</dbReference>
<organism evidence="9 10">
    <name type="scientific">Corynebacterium urealyticum</name>
    <dbReference type="NCBI Taxonomy" id="43771"/>
    <lineage>
        <taxon>Bacteria</taxon>
        <taxon>Bacillati</taxon>
        <taxon>Actinomycetota</taxon>
        <taxon>Actinomycetes</taxon>
        <taxon>Mycobacteriales</taxon>
        <taxon>Corynebacteriaceae</taxon>
        <taxon>Corynebacterium</taxon>
    </lineage>
</organism>